<evidence type="ECO:0000256" key="3">
    <source>
        <dbReference type="PROSITE-ProRule" id="PRU00023"/>
    </source>
</evidence>
<dbReference type="InterPro" id="IPR002110">
    <property type="entry name" value="Ankyrin_rpt"/>
</dbReference>
<dbReference type="RefSeq" id="XP_040733449.1">
    <property type="nucleotide sequence ID" value="XM_040877366.1"/>
</dbReference>
<keyword evidence="2 3" id="KW-0040">ANK repeat</keyword>
<reference evidence="4 5" key="1">
    <citation type="journal article" date="2017" name="Biotechnol. Biofuels">
        <title>Differential beta-glucosidase expression as a function of carbon source availability in Talaromyces amestolkiae: a genomic and proteomic approach.</title>
        <authorList>
            <person name="de Eugenio L.I."/>
            <person name="Mendez-Liter J.A."/>
            <person name="Nieto-Dominguez M."/>
            <person name="Alonso L."/>
            <person name="Gil-Munoz J."/>
            <person name="Barriuso J."/>
            <person name="Prieto A."/>
            <person name="Martinez M.J."/>
        </authorList>
    </citation>
    <scope>NUCLEOTIDE SEQUENCE [LARGE SCALE GENOMIC DNA]</scope>
    <source>
        <strain evidence="4 5">CIB</strain>
    </source>
</reference>
<comment type="caution">
    <text evidence="4">The sequence shown here is derived from an EMBL/GenBank/DDBJ whole genome shotgun (WGS) entry which is preliminary data.</text>
</comment>
<gene>
    <name evidence="4" type="ORF">BHQ10_004945</name>
</gene>
<sequence>MDVKPAVFEAAAAHRKHGKELIGCLLESRQKHQIQITANVLEAAARNKGIGKEIMELLLDRLGNKAEISENLVKIAASNWKNTELMALLLKKHRNLIKITKDVVRVARKSKNGEKMMDLLMSELERRSQFDGQHGPQTAAWNGIKKQLLADQASANCANRWGWTPLHAASWHGDNEAIELLLSKYAVDTLSVNHDEWTALDAAFAKQHMASAQLLLKHDYTAAGNFTPTGFSETRKSNALKLSDDKLEVNYIGRGKGEGE</sequence>
<dbReference type="Gene3D" id="1.25.40.20">
    <property type="entry name" value="Ankyrin repeat-containing domain"/>
    <property type="match status" value="1"/>
</dbReference>
<feature type="repeat" description="ANK" evidence="3">
    <location>
        <begin position="161"/>
        <end position="186"/>
    </location>
</feature>
<dbReference type="Proteomes" id="UP000249363">
    <property type="component" value="Unassembled WGS sequence"/>
</dbReference>
<dbReference type="OrthoDB" id="20872at2759"/>
<dbReference type="Pfam" id="PF12796">
    <property type="entry name" value="Ank_2"/>
    <property type="match status" value="1"/>
</dbReference>
<dbReference type="GeneID" id="63794161"/>
<organism evidence="4 5">
    <name type="scientific">Talaromyces amestolkiae</name>
    <dbReference type="NCBI Taxonomy" id="1196081"/>
    <lineage>
        <taxon>Eukaryota</taxon>
        <taxon>Fungi</taxon>
        <taxon>Dikarya</taxon>
        <taxon>Ascomycota</taxon>
        <taxon>Pezizomycotina</taxon>
        <taxon>Eurotiomycetes</taxon>
        <taxon>Eurotiomycetidae</taxon>
        <taxon>Eurotiales</taxon>
        <taxon>Trichocomaceae</taxon>
        <taxon>Talaromyces</taxon>
        <taxon>Talaromyces sect. Talaromyces</taxon>
    </lineage>
</organism>
<dbReference type="InterPro" id="IPR051165">
    <property type="entry name" value="Multifunctional_ANK_Repeat"/>
</dbReference>
<dbReference type="AlphaFoldDB" id="A0A364KZE5"/>
<name>A0A364KZE5_TALAM</name>
<dbReference type="SUPFAM" id="SSF48403">
    <property type="entry name" value="Ankyrin repeat"/>
    <property type="match status" value="1"/>
</dbReference>
<keyword evidence="5" id="KW-1185">Reference proteome</keyword>
<dbReference type="InterPro" id="IPR036770">
    <property type="entry name" value="Ankyrin_rpt-contain_sf"/>
</dbReference>
<evidence type="ECO:0000256" key="2">
    <source>
        <dbReference type="ARBA" id="ARBA00023043"/>
    </source>
</evidence>
<dbReference type="PANTHER" id="PTHR24123:SF33">
    <property type="entry name" value="PROTEIN HOS4"/>
    <property type="match status" value="1"/>
</dbReference>
<dbReference type="STRING" id="1196081.A0A364KZE5"/>
<dbReference type="InterPro" id="IPR055530">
    <property type="entry name" value="DUF7104"/>
</dbReference>
<dbReference type="PROSITE" id="PS50088">
    <property type="entry name" value="ANK_REPEAT"/>
    <property type="match status" value="1"/>
</dbReference>
<dbReference type="SMART" id="SM00248">
    <property type="entry name" value="ANK"/>
    <property type="match status" value="4"/>
</dbReference>
<dbReference type="Gene3D" id="1.20.5.340">
    <property type="match status" value="1"/>
</dbReference>
<keyword evidence="1" id="KW-0677">Repeat</keyword>
<evidence type="ECO:0000256" key="1">
    <source>
        <dbReference type="ARBA" id="ARBA00022737"/>
    </source>
</evidence>
<proteinExistence type="predicted"/>
<evidence type="ECO:0000313" key="5">
    <source>
        <dbReference type="Proteomes" id="UP000249363"/>
    </source>
</evidence>
<evidence type="ECO:0000313" key="4">
    <source>
        <dbReference type="EMBL" id="RAO68933.1"/>
    </source>
</evidence>
<protein>
    <submittedName>
        <fullName evidence="4">Uncharacterized protein</fullName>
    </submittedName>
</protein>
<dbReference type="PROSITE" id="PS50297">
    <property type="entry name" value="ANK_REP_REGION"/>
    <property type="match status" value="1"/>
</dbReference>
<dbReference type="PANTHER" id="PTHR24123">
    <property type="entry name" value="ANKYRIN REPEAT-CONTAINING"/>
    <property type="match status" value="1"/>
</dbReference>
<accession>A0A364KZE5</accession>
<dbReference type="EMBL" id="MIKG01000008">
    <property type="protein sequence ID" value="RAO68933.1"/>
    <property type="molecule type" value="Genomic_DNA"/>
</dbReference>
<dbReference type="Pfam" id="PF23397">
    <property type="entry name" value="DUF7104"/>
    <property type="match status" value="3"/>
</dbReference>